<feature type="domain" description="Galactose oxidase-like Early set" evidence="3">
    <location>
        <begin position="87"/>
        <end position="189"/>
    </location>
</feature>
<evidence type="ECO:0000259" key="3">
    <source>
        <dbReference type="Pfam" id="PF09118"/>
    </source>
</evidence>
<dbReference type="SUPFAM" id="SSF50965">
    <property type="entry name" value="Galactose oxidase, central domain"/>
    <property type="match status" value="1"/>
</dbReference>
<dbReference type="InterPro" id="IPR011043">
    <property type="entry name" value="Gal_Oxase/kelch_b-propeller"/>
</dbReference>
<keyword evidence="1" id="KW-0732">Signal</keyword>
<dbReference type="SUPFAM" id="SSF81296">
    <property type="entry name" value="E set domains"/>
    <property type="match status" value="1"/>
</dbReference>
<proteinExistence type="predicted"/>
<name>A0A6A6KIM3_HEVBR</name>
<dbReference type="InterPro" id="IPR037293">
    <property type="entry name" value="Gal_Oxidase_central_sf"/>
</dbReference>
<dbReference type="InterPro" id="IPR013783">
    <property type="entry name" value="Ig-like_fold"/>
</dbReference>
<reference evidence="4 5" key="1">
    <citation type="journal article" date="2020" name="Mol. Plant">
        <title>The Chromosome-Based Rubber Tree Genome Provides New Insights into Spurge Genome Evolution and Rubber Biosynthesis.</title>
        <authorList>
            <person name="Liu J."/>
            <person name="Shi C."/>
            <person name="Shi C.C."/>
            <person name="Li W."/>
            <person name="Zhang Q.J."/>
            <person name="Zhang Y."/>
            <person name="Li K."/>
            <person name="Lu H.F."/>
            <person name="Shi C."/>
            <person name="Zhu S.T."/>
            <person name="Xiao Z.Y."/>
            <person name="Nan H."/>
            <person name="Yue Y."/>
            <person name="Zhu X.G."/>
            <person name="Wu Y."/>
            <person name="Hong X.N."/>
            <person name="Fan G.Y."/>
            <person name="Tong Y."/>
            <person name="Zhang D."/>
            <person name="Mao C.L."/>
            <person name="Liu Y.L."/>
            <person name="Hao S.J."/>
            <person name="Liu W.Q."/>
            <person name="Lv M.Q."/>
            <person name="Zhang H.B."/>
            <person name="Liu Y."/>
            <person name="Hu-Tang G.R."/>
            <person name="Wang J.P."/>
            <person name="Wang J.H."/>
            <person name="Sun Y.H."/>
            <person name="Ni S.B."/>
            <person name="Chen W.B."/>
            <person name="Zhang X.C."/>
            <person name="Jiao Y.N."/>
            <person name="Eichler E.E."/>
            <person name="Li G.H."/>
            <person name="Liu X."/>
            <person name="Gao L.Z."/>
        </authorList>
    </citation>
    <scope>NUCLEOTIDE SEQUENCE [LARGE SCALE GENOMIC DNA]</scope>
    <source>
        <strain evidence="5">cv. GT1</strain>
        <tissue evidence="4">Leaf</tissue>
    </source>
</reference>
<keyword evidence="5" id="KW-1185">Reference proteome</keyword>
<evidence type="ECO:0000313" key="4">
    <source>
        <dbReference type="EMBL" id="KAF2287913.1"/>
    </source>
</evidence>
<accession>A0A6A6KIM3</accession>
<dbReference type="InterPro" id="IPR015202">
    <property type="entry name" value="GO-like_E_set"/>
</dbReference>
<dbReference type="CDD" id="cd02851">
    <property type="entry name" value="E_set_GO_C"/>
    <property type="match status" value="1"/>
</dbReference>
<sequence length="191" mass="20929">MPTSRVMSDMLLLPTGDVIIINGGRSGTAGYDSGRDPVTTPVIYRPSEHPDWRFSTMSPSSTPRMYHSSAILLTDGRVLVEEYTSIRPRILSLDQTLGYGKKFSVSFQVDEYLSDSVLSVRIIAPSFTTHSFAMNQRMVVLRIISITHESSDMHTLSAVGPSTAEIAPAGYYLLFVLHGDIPSTGAWVKTG</sequence>
<dbReference type="InterPro" id="IPR014756">
    <property type="entry name" value="Ig_E-set"/>
</dbReference>
<dbReference type="Gene3D" id="2.130.10.80">
    <property type="entry name" value="Galactose oxidase/kelch, beta-propeller"/>
    <property type="match status" value="1"/>
</dbReference>
<comment type="caution">
    <text evidence="4">The sequence shown here is derived from an EMBL/GenBank/DDBJ whole genome shotgun (WGS) entry which is preliminary data.</text>
</comment>
<dbReference type="PANTHER" id="PTHR32208">
    <property type="entry name" value="SECRETED PROTEIN-RELATED"/>
    <property type="match status" value="1"/>
</dbReference>
<dbReference type="Gene3D" id="2.60.40.10">
    <property type="entry name" value="Immunoglobulins"/>
    <property type="match status" value="1"/>
</dbReference>
<organism evidence="4 5">
    <name type="scientific">Hevea brasiliensis</name>
    <name type="common">Para rubber tree</name>
    <name type="synonym">Siphonia brasiliensis</name>
    <dbReference type="NCBI Taxonomy" id="3981"/>
    <lineage>
        <taxon>Eukaryota</taxon>
        <taxon>Viridiplantae</taxon>
        <taxon>Streptophyta</taxon>
        <taxon>Embryophyta</taxon>
        <taxon>Tracheophyta</taxon>
        <taxon>Spermatophyta</taxon>
        <taxon>Magnoliopsida</taxon>
        <taxon>eudicotyledons</taxon>
        <taxon>Gunneridae</taxon>
        <taxon>Pentapetalae</taxon>
        <taxon>rosids</taxon>
        <taxon>fabids</taxon>
        <taxon>Malpighiales</taxon>
        <taxon>Euphorbiaceae</taxon>
        <taxon>Crotonoideae</taxon>
        <taxon>Micrandreae</taxon>
        <taxon>Hevea</taxon>
    </lineage>
</organism>
<evidence type="ECO:0000313" key="5">
    <source>
        <dbReference type="Proteomes" id="UP000467840"/>
    </source>
</evidence>
<dbReference type="EMBL" id="JAAGAX010000016">
    <property type="protein sequence ID" value="KAF2287913.1"/>
    <property type="molecule type" value="Genomic_DNA"/>
</dbReference>
<gene>
    <name evidence="4" type="ORF">GH714_003177</name>
</gene>
<dbReference type="AlphaFoldDB" id="A0A6A6KIM3"/>
<dbReference type="Pfam" id="PF09118">
    <property type="entry name" value="GO-like_E_set"/>
    <property type="match status" value="1"/>
</dbReference>
<feature type="domain" description="Glyoxal oxidase N-terminal" evidence="2">
    <location>
        <begin position="1"/>
        <end position="80"/>
    </location>
</feature>
<dbReference type="PANTHER" id="PTHR32208:SF71">
    <property type="entry name" value="GLYOXAL OXIDASE-RELATED PROTEIN"/>
    <property type="match status" value="1"/>
</dbReference>
<evidence type="ECO:0000256" key="1">
    <source>
        <dbReference type="ARBA" id="ARBA00022729"/>
    </source>
</evidence>
<dbReference type="Pfam" id="PF07250">
    <property type="entry name" value="Glyoxal_oxid_N"/>
    <property type="match status" value="1"/>
</dbReference>
<dbReference type="Proteomes" id="UP000467840">
    <property type="component" value="Chromosome 8"/>
</dbReference>
<evidence type="ECO:0000259" key="2">
    <source>
        <dbReference type="Pfam" id="PF07250"/>
    </source>
</evidence>
<dbReference type="InterPro" id="IPR009880">
    <property type="entry name" value="Glyoxal_oxidase_N"/>
</dbReference>
<protein>
    <submittedName>
        <fullName evidence="4">Uncharacterized protein</fullName>
    </submittedName>
</protein>